<organism evidence="2 3">
    <name type="scientific">Periophthalmus magnuspinnatus</name>
    <dbReference type="NCBI Taxonomy" id="409849"/>
    <lineage>
        <taxon>Eukaryota</taxon>
        <taxon>Metazoa</taxon>
        <taxon>Chordata</taxon>
        <taxon>Craniata</taxon>
        <taxon>Vertebrata</taxon>
        <taxon>Euteleostomi</taxon>
        <taxon>Actinopterygii</taxon>
        <taxon>Neopterygii</taxon>
        <taxon>Teleostei</taxon>
        <taxon>Neoteleostei</taxon>
        <taxon>Acanthomorphata</taxon>
        <taxon>Gobiaria</taxon>
        <taxon>Gobiiformes</taxon>
        <taxon>Gobioidei</taxon>
        <taxon>Gobiidae</taxon>
        <taxon>Oxudercinae</taxon>
        <taxon>Periophthalmus</taxon>
    </lineage>
</organism>
<evidence type="ECO:0008006" key="4">
    <source>
        <dbReference type="Google" id="ProtNLM"/>
    </source>
</evidence>
<dbReference type="AlphaFoldDB" id="A0A3B4AWZ2"/>
<accession>A0A3B4AWZ2</accession>
<protein>
    <recommendedName>
        <fullName evidence="4">Coiled-coil domain containing 62</fullName>
    </recommendedName>
</protein>
<name>A0A3B4AWZ2_9GOBI</name>
<proteinExistence type="predicted"/>
<sequence>VRKTNFSEKFPVNPRSASQTIANLKKELQLLVTELKDRDKELNTMAAAHRQEVQTWERTRQKLLKLERQCAFLEDELQKRNDVIRVLTKHVVVLETREEDALQQLRESQLQIRELSNKELNLSKKCQDFEEQNKSLNSSVTALSTQIGALQVREEELSSMLKLKEKDVSEASSHLLDLTGHLKDMEISLKESYTKESTLQTELQEQKHYCTEARCAITQLKGNIKGTIFTLLKKTLYAFLLRFKGESSWKDELLELFRSKQERTTSELLCLRQVCENQRNDIQLLQLNLESARQSQKERVTWEIPIFLCCCSQDYVNRRSMVFHTGIKRDILLREIESLKAQLQQQVQSQVQ</sequence>
<dbReference type="Ensembl" id="ENSPMGT00000022643.1">
    <property type="protein sequence ID" value="ENSPMGP00000021250.1"/>
    <property type="gene ID" value="ENSPMGG00000017212.1"/>
</dbReference>
<dbReference type="STRING" id="409849.ENSPMGP00000021250"/>
<keyword evidence="3" id="KW-1185">Reference proteome</keyword>
<keyword evidence="1" id="KW-0175">Coiled coil</keyword>
<evidence type="ECO:0000256" key="1">
    <source>
        <dbReference type="SAM" id="Coils"/>
    </source>
</evidence>
<feature type="coiled-coil region" evidence="1">
    <location>
        <begin position="21"/>
        <end position="132"/>
    </location>
</feature>
<reference evidence="2" key="1">
    <citation type="submission" date="2025-08" db="UniProtKB">
        <authorList>
            <consortium name="Ensembl"/>
        </authorList>
    </citation>
    <scope>IDENTIFICATION</scope>
</reference>
<dbReference type="SUPFAM" id="SSF57997">
    <property type="entry name" value="Tropomyosin"/>
    <property type="match status" value="1"/>
</dbReference>
<dbReference type="Proteomes" id="UP000261520">
    <property type="component" value="Unplaced"/>
</dbReference>
<evidence type="ECO:0000313" key="3">
    <source>
        <dbReference type="Proteomes" id="UP000261520"/>
    </source>
</evidence>
<reference evidence="2" key="2">
    <citation type="submission" date="2025-09" db="UniProtKB">
        <authorList>
            <consortium name="Ensembl"/>
        </authorList>
    </citation>
    <scope>IDENTIFICATION</scope>
</reference>
<evidence type="ECO:0000313" key="2">
    <source>
        <dbReference type="Ensembl" id="ENSPMGP00000021250.1"/>
    </source>
</evidence>